<dbReference type="InterPro" id="IPR036390">
    <property type="entry name" value="WH_DNA-bd_sf"/>
</dbReference>
<feature type="domain" description="Transcription regulator PadR N-terminal" evidence="1">
    <location>
        <begin position="7"/>
        <end position="80"/>
    </location>
</feature>
<dbReference type="PANTHER" id="PTHR43252:SF4">
    <property type="entry name" value="TRANSCRIPTIONAL REGULATORY PROTEIN"/>
    <property type="match status" value="1"/>
</dbReference>
<dbReference type="Gene3D" id="1.10.10.10">
    <property type="entry name" value="Winged helix-like DNA-binding domain superfamily/Winged helix DNA-binding domain"/>
    <property type="match status" value="1"/>
</dbReference>
<dbReference type="InterPro" id="IPR005149">
    <property type="entry name" value="Tscrpt_reg_PadR_N"/>
</dbReference>
<evidence type="ECO:0000313" key="3">
    <source>
        <dbReference type="EMBL" id="HFM98969.1"/>
    </source>
</evidence>
<dbReference type="Pfam" id="PF10400">
    <property type="entry name" value="Vir_act_alpha_C"/>
    <property type="match status" value="1"/>
</dbReference>
<feature type="domain" description="Transcription regulator PadR C-terminal" evidence="2">
    <location>
        <begin position="93"/>
        <end position="176"/>
    </location>
</feature>
<accession>A0A7C3KEB2</accession>
<gene>
    <name evidence="3" type="ORF">ENR64_14670</name>
</gene>
<dbReference type="EMBL" id="DSRU01000219">
    <property type="protein sequence ID" value="HFM98969.1"/>
    <property type="molecule type" value="Genomic_DNA"/>
</dbReference>
<evidence type="ECO:0000259" key="1">
    <source>
        <dbReference type="Pfam" id="PF03551"/>
    </source>
</evidence>
<name>A0A7C3KEB2_9CYAN</name>
<proteinExistence type="predicted"/>
<dbReference type="Gene3D" id="6.10.140.190">
    <property type="match status" value="1"/>
</dbReference>
<reference evidence="3" key="1">
    <citation type="journal article" date="2020" name="mSystems">
        <title>Genome- and Community-Level Interaction Insights into Carbon Utilization and Element Cycling Functions of Hydrothermarchaeota in Hydrothermal Sediment.</title>
        <authorList>
            <person name="Zhou Z."/>
            <person name="Liu Y."/>
            <person name="Xu W."/>
            <person name="Pan J."/>
            <person name="Luo Z.H."/>
            <person name="Li M."/>
        </authorList>
    </citation>
    <scope>NUCLEOTIDE SEQUENCE [LARGE SCALE GENOMIC DNA]</scope>
    <source>
        <strain evidence="3">SpSt-418</strain>
    </source>
</reference>
<dbReference type="AlphaFoldDB" id="A0A7C3KEB2"/>
<sequence length="186" mass="21617">MALSHAILASLIHCPASGYELAKKFDNSVGFFWHATHQQIYRELTRMEERGWLSTETIHQDGRPDKKIYSVTTSGETEMRQWIAKPSELNPTKEDILVKLYAGQIVETAVLLAEVRRYQQEHTQQLSVYRHIEASYFAKPAELDRHDQLVYLTLRCGIRQEESWIAWCEEAIAYLEHQPRLDSPTS</sequence>
<protein>
    <submittedName>
        <fullName evidence="3">PadR family transcriptional regulator</fullName>
    </submittedName>
</protein>
<evidence type="ECO:0000259" key="2">
    <source>
        <dbReference type="Pfam" id="PF10400"/>
    </source>
</evidence>
<dbReference type="Pfam" id="PF03551">
    <property type="entry name" value="PadR"/>
    <property type="match status" value="1"/>
</dbReference>
<dbReference type="InterPro" id="IPR018309">
    <property type="entry name" value="Tscrpt_reg_PadR_C"/>
</dbReference>
<organism evidence="3">
    <name type="scientific">Oscillatoriales cyanobacterium SpSt-418</name>
    <dbReference type="NCBI Taxonomy" id="2282169"/>
    <lineage>
        <taxon>Bacteria</taxon>
        <taxon>Bacillati</taxon>
        <taxon>Cyanobacteriota</taxon>
        <taxon>Cyanophyceae</taxon>
        <taxon>Oscillatoriophycideae</taxon>
        <taxon>Oscillatoriales</taxon>
    </lineage>
</organism>
<dbReference type="SUPFAM" id="SSF46785">
    <property type="entry name" value="Winged helix' DNA-binding domain"/>
    <property type="match status" value="1"/>
</dbReference>
<dbReference type="InterPro" id="IPR036388">
    <property type="entry name" value="WH-like_DNA-bd_sf"/>
</dbReference>
<comment type="caution">
    <text evidence="3">The sequence shown here is derived from an EMBL/GenBank/DDBJ whole genome shotgun (WGS) entry which is preliminary data.</text>
</comment>
<dbReference type="PANTHER" id="PTHR43252">
    <property type="entry name" value="TRANSCRIPTIONAL REGULATOR YQJI"/>
    <property type="match status" value="1"/>
</dbReference>